<organism evidence="2">
    <name type="scientific">marine sediment metagenome</name>
    <dbReference type="NCBI Taxonomy" id="412755"/>
    <lineage>
        <taxon>unclassified sequences</taxon>
        <taxon>metagenomes</taxon>
        <taxon>ecological metagenomes</taxon>
    </lineage>
</organism>
<gene>
    <name evidence="2" type="ORF">LCGC14_0044020</name>
</gene>
<evidence type="ECO:0000256" key="1">
    <source>
        <dbReference type="SAM" id="MobiDB-lite"/>
    </source>
</evidence>
<dbReference type="AlphaFoldDB" id="A0A0F9YUE9"/>
<proteinExistence type="predicted"/>
<feature type="region of interest" description="Disordered" evidence="1">
    <location>
        <begin position="185"/>
        <end position="206"/>
    </location>
</feature>
<comment type="caution">
    <text evidence="2">The sequence shown here is derived from an EMBL/GenBank/DDBJ whole genome shotgun (WGS) entry which is preliminary data.</text>
</comment>
<dbReference type="EMBL" id="LAZR01000009">
    <property type="protein sequence ID" value="KKO08464.1"/>
    <property type="molecule type" value="Genomic_DNA"/>
</dbReference>
<evidence type="ECO:0000313" key="2">
    <source>
        <dbReference type="EMBL" id="KKO08464.1"/>
    </source>
</evidence>
<sequence length="206" mass="23144">MTMTLNSPFEDANVQAFRGKLHAAARRIDKVLETHGFDSVDAALLKALGNKFAKSGVLKEAKGDTLIDKITHGMPVGFIRRRSDFGKRRLDTNIQNKAAIAGYFEDTPGFDIERLAAGEPQSDDFRREAAAQLDALQSIAEIIYEPYHELATTEYKFHEKTNVFREFENREIGHYYSWQNVDDPFATEEPATQPAAQMELETSAGL</sequence>
<reference evidence="2" key="1">
    <citation type="journal article" date="2015" name="Nature">
        <title>Complex archaea that bridge the gap between prokaryotes and eukaryotes.</title>
        <authorList>
            <person name="Spang A."/>
            <person name="Saw J.H."/>
            <person name="Jorgensen S.L."/>
            <person name="Zaremba-Niedzwiedzka K."/>
            <person name="Martijn J."/>
            <person name="Lind A.E."/>
            <person name="van Eijk R."/>
            <person name="Schleper C."/>
            <person name="Guy L."/>
            <person name="Ettema T.J."/>
        </authorList>
    </citation>
    <scope>NUCLEOTIDE SEQUENCE</scope>
</reference>
<accession>A0A0F9YUE9</accession>
<protein>
    <submittedName>
        <fullName evidence="2">Uncharacterized protein</fullName>
    </submittedName>
</protein>
<name>A0A0F9YUE9_9ZZZZ</name>